<gene>
    <name evidence="2" type="ORF">DKT77_06080</name>
</gene>
<dbReference type="InterPro" id="IPR052535">
    <property type="entry name" value="Bacilysin_H2HPP_isomerase"/>
</dbReference>
<dbReference type="InterPro" id="IPR014710">
    <property type="entry name" value="RmlC-like_jellyroll"/>
</dbReference>
<evidence type="ECO:0000313" key="2">
    <source>
        <dbReference type="EMBL" id="PWR03424.1"/>
    </source>
</evidence>
<evidence type="ECO:0000313" key="3">
    <source>
        <dbReference type="Proteomes" id="UP000245680"/>
    </source>
</evidence>
<dbReference type="OrthoDB" id="882143at2"/>
<reference evidence="2 3" key="1">
    <citation type="submission" date="2018-05" db="EMBL/GenBank/DDBJ databases">
        <title>Rhodobacteraceae gen. nov., sp. nov. isolated from sea water.</title>
        <authorList>
            <person name="Ren Y."/>
        </authorList>
    </citation>
    <scope>NUCLEOTIDE SEQUENCE [LARGE SCALE GENOMIC DNA]</scope>
    <source>
        <strain evidence="2 3">TG-679</strain>
    </source>
</reference>
<protein>
    <submittedName>
        <fullName evidence="2">Cupin domain-containing protein</fullName>
    </submittedName>
</protein>
<keyword evidence="3" id="KW-1185">Reference proteome</keyword>
<sequence>MLPPFIEGLPALDIPFPEHVVSARAVRSGHALVVFFTFHSDVELPTHSHGPQWGTLVQGQVTLTIGGVTQVKRPGETWDIPDGVPHSVHITAGSVVIDVFAEPDRYPLRDESGNDD</sequence>
<dbReference type="InterPro" id="IPR011051">
    <property type="entry name" value="RmlC_Cupin_sf"/>
</dbReference>
<organism evidence="2 3">
    <name type="scientific">Meridianimarinicoccus roseus</name>
    <dbReference type="NCBI Taxonomy" id="2072018"/>
    <lineage>
        <taxon>Bacteria</taxon>
        <taxon>Pseudomonadati</taxon>
        <taxon>Pseudomonadota</taxon>
        <taxon>Alphaproteobacteria</taxon>
        <taxon>Rhodobacterales</taxon>
        <taxon>Paracoccaceae</taxon>
        <taxon>Meridianimarinicoccus</taxon>
    </lineage>
</organism>
<dbReference type="Proteomes" id="UP000245680">
    <property type="component" value="Unassembled WGS sequence"/>
</dbReference>
<dbReference type="RefSeq" id="WP_109810825.1">
    <property type="nucleotide sequence ID" value="NZ_QGKU01000026.1"/>
</dbReference>
<comment type="caution">
    <text evidence="2">The sequence shown here is derived from an EMBL/GenBank/DDBJ whole genome shotgun (WGS) entry which is preliminary data.</text>
</comment>
<feature type="domain" description="Cupin type-2" evidence="1">
    <location>
        <begin position="43"/>
        <end position="92"/>
    </location>
</feature>
<evidence type="ECO:0000259" key="1">
    <source>
        <dbReference type="Pfam" id="PF07883"/>
    </source>
</evidence>
<accession>A0A2V2LIN1</accession>
<dbReference type="PANTHER" id="PTHR40112:SF1">
    <property type="entry name" value="H2HPP ISOMERASE"/>
    <property type="match status" value="1"/>
</dbReference>
<dbReference type="SUPFAM" id="SSF51182">
    <property type="entry name" value="RmlC-like cupins"/>
    <property type="match status" value="1"/>
</dbReference>
<dbReference type="Pfam" id="PF07883">
    <property type="entry name" value="Cupin_2"/>
    <property type="match status" value="1"/>
</dbReference>
<dbReference type="InterPro" id="IPR013096">
    <property type="entry name" value="Cupin_2"/>
</dbReference>
<dbReference type="PANTHER" id="PTHR40112">
    <property type="entry name" value="H2HPP ISOMERASE"/>
    <property type="match status" value="1"/>
</dbReference>
<dbReference type="AlphaFoldDB" id="A0A2V2LIN1"/>
<dbReference type="Gene3D" id="2.60.120.10">
    <property type="entry name" value="Jelly Rolls"/>
    <property type="match status" value="1"/>
</dbReference>
<name>A0A2V2LIN1_9RHOB</name>
<proteinExistence type="predicted"/>
<dbReference type="EMBL" id="QGKU01000026">
    <property type="protein sequence ID" value="PWR03424.1"/>
    <property type="molecule type" value="Genomic_DNA"/>
</dbReference>